<dbReference type="PANTHER" id="PTHR44013">
    <property type="entry name" value="ZINC-TYPE ALCOHOL DEHYDROGENASE-LIKE PROTEIN C16A3.02C"/>
    <property type="match status" value="1"/>
</dbReference>
<dbReference type="GO" id="GO:0043957">
    <property type="term" value="F:acryloyl-CoA reductase (NADPH) activity"/>
    <property type="evidence" value="ECO:0007669"/>
    <property type="project" value="UniProtKB-EC"/>
</dbReference>
<dbReference type="InterPro" id="IPR013154">
    <property type="entry name" value="ADH-like_N"/>
</dbReference>
<dbReference type="Pfam" id="PF08240">
    <property type="entry name" value="ADH_N"/>
    <property type="match status" value="1"/>
</dbReference>
<proteinExistence type="predicted"/>
<evidence type="ECO:0000313" key="1">
    <source>
        <dbReference type="EMBL" id="QEE16359.2"/>
    </source>
</evidence>
<dbReference type="InterPro" id="IPR052733">
    <property type="entry name" value="Chloroplast_QOR"/>
</dbReference>
<dbReference type="SUPFAM" id="SSF51735">
    <property type="entry name" value="NAD(P)-binding Rossmann-fold domains"/>
    <property type="match status" value="1"/>
</dbReference>
<organism evidence="1 2">
    <name type="scientific">Promethearchaeum syntrophicum</name>
    <dbReference type="NCBI Taxonomy" id="2594042"/>
    <lineage>
        <taxon>Archaea</taxon>
        <taxon>Promethearchaeati</taxon>
        <taxon>Promethearchaeota</taxon>
        <taxon>Promethearchaeia</taxon>
        <taxon>Promethearchaeales</taxon>
        <taxon>Promethearchaeaceae</taxon>
        <taxon>Promethearchaeum</taxon>
    </lineage>
</organism>
<reference evidence="1 2" key="1">
    <citation type="journal article" date="2020" name="Nature">
        <title>Isolation of an archaeon at the prokaryote-eukaryote interface.</title>
        <authorList>
            <person name="Imachi H."/>
            <person name="Nobu M.K."/>
            <person name="Nakahara N."/>
            <person name="Morono Y."/>
            <person name="Ogawara M."/>
            <person name="Takaki Y."/>
            <person name="Takano Y."/>
            <person name="Uematsu K."/>
            <person name="Ikuta T."/>
            <person name="Ito M."/>
            <person name="Matsui Y."/>
            <person name="Miyazaki M."/>
            <person name="Murata K."/>
            <person name="Saito Y."/>
            <person name="Sakai S."/>
            <person name="Song C."/>
            <person name="Tasumi E."/>
            <person name="Yamanaka Y."/>
            <person name="Yamaguchi T."/>
            <person name="Kamagata Y."/>
            <person name="Tamaki H."/>
            <person name="Takai K."/>
        </authorList>
    </citation>
    <scope>NUCLEOTIDE SEQUENCE [LARGE SCALE GENOMIC DNA]</scope>
    <source>
        <strain evidence="1 2">MK-D1</strain>
    </source>
</reference>
<dbReference type="PROSITE" id="PS01162">
    <property type="entry name" value="QOR_ZETA_CRYSTAL"/>
    <property type="match status" value="1"/>
</dbReference>
<evidence type="ECO:0000313" key="2">
    <source>
        <dbReference type="Proteomes" id="UP000321408"/>
    </source>
</evidence>
<accession>A0A5B9DAU0</accession>
<name>A0A5B9DAU0_9ARCH</name>
<dbReference type="EMBL" id="CP042905">
    <property type="protein sequence ID" value="QEE16359.2"/>
    <property type="molecule type" value="Genomic_DNA"/>
</dbReference>
<gene>
    <name evidence="1" type="ORF">DSAG12_02189</name>
</gene>
<dbReference type="PANTHER" id="PTHR44013:SF1">
    <property type="entry name" value="ZINC-TYPE ALCOHOL DEHYDROGENASE-LIKE PROTEIN C16A3.02C"/>
    <property type="match status" value="1"/>
</dbReference>
<dbReference type="InterPro" id="IPR002364">
    <property type="entry name" value="Quin_OxRdtase/zeta-crystal_CS"/>
</dbReference>
<dbReference type="KEGG" id="psyt:DSAG12_02189"/>
<dbReference type="Proteomes" id="UP000321408">
    <property type="component" value="Chromosome"/>
</dbReference>
<dbReference type="Pfam" id="PF13602">
    <property type="entry name" value="ADH_zinc_N_2"/>
    <property type="match status" value="1"/>
</dbReference>
<dbReference type="Gene3D" id="3.90.180.10">
    <property type="entry name" value="Medium-chain alcohol dehydrogenases, catalytic domain"/>
    <property type="match status" value="1"/>
</dbReference>
<dbReference type="SUPFAM" id="SSF50129">
    <property type="entry name" value="GroES-like"/>
    <property type="match status" value="1"/>
</dbReference>
<protein>
    <submittedName>
        <fullName evidence="1">NAD(P)-dependent alcohol dehydrogenase</fullName>
    </submittedName>
</protein>
<dbReference type="GO" id="GO:0008270">
    <property type="term" value="F:zinc ion binding"/>
    <property type="evidence" value="ECO:0007669"/>
    <property type="project" value="InterPro"/>
</dbReference>
<dbReference type="InterPro" id="IPR011032">
    <property type="entry name" value="GroES-like_sf"/>
</dbReference>
<reference evidence="1 2" key="2">
    <citation type="journal article" date="2024" name="Int. J. Syst. Evol. Microbiol.">
        <title>Promethearchaeum syntrophicum gen. nov., sp. nov., an anaerobic, obligately syntrophic archaeon, the first isolate of the lineage 'Asgard' archaea, and proposal of the new archaeal phylum Promethearchaeota phyl. nov. and kingdom Promethearchaeati regn. nov.</title>
        <authorList>
            <person name="Imachi H."/>
            <person name="Nobu M.K."/>
            <person name="Kato S."/>
            <person name="Takaki Y."/>
            <person name="Miyazaki M."/>
            <person name="Miyata M."/>
            <person name="Ogawara M."/>
            <person name="Saito Y."/>
            <person name="Sakai S."/>
            <person name="Tahara Y.O."/>
            <person name="Takano Y."/>
            <person name="Tasumi E."/>
            <person name="Uematsu K."/>
            <person name="Yoshimura T."/>
            <person name="Itoh T."/>
            <person name="Ohkuma M."/>
            <person name="Takai K."/>
        </authorList>
    </citation>
    <scope>NUCLEOTIDE SEQUENCE [LARGE SCALE GENOMIC DNA]</scope>
    <source>
        <strain evidence="1 2">MK-D1</strain>
    </source>
</reference>
<keyword evidence="2" id="KW-1185">Reference proteome</keyword>
<dbReference type="Gene3D" id="3.40.50.720">
    <property type="entry name" value="NAD(P)-binding Rossmann-like Domain"/>
    <property type="match status" value="1"/>
</dbReference>
<dbReference type="AlphaFoldDB" id="A0A5B9DAU0"/>
<sequence>MENNNIKIQDKKKMNAITITKYGAPEVLKLRKKEIPIPKSNEVLVRNYGSSINTVDVLHRGGKAPKVTFWGLKLLIGFFLRLSFGGLIKPKQKIPGFSFAGEVVSLGKEVSDWKEGDKVYGYSPSGGACAQYMTVIADVIAKKPINLSFQEAAAVPGGASPSLVAFRDLARPKKDQKVLIIGASGGNGTFGIQIAKQYGAHVTAICGPSNTEMVKKIGADCVIDYTKEDFTTSNQKYDIIYDAIGVSALSKCSNNLTEAGIYITNNPTNSLRNIFGFGSGKKKLKSPTADESADALSLLREWIESGKIKPVIDTVYPLSQTAKAHLHYETGHSKGRIVISID</sequence>
<dbReference type="InterPro" id="IPR020843">
    <property type="entry name" value="ER"/>
</dbReference>
<dbReference type="CDD" id="cd08267">
    <property type="entry name" value="MDR1"/>
    <property type="match status" value="1"/>
</dbReference>
<dbReference type="InterPro" id="IPR036291">
    <property type="entry name" value="NAD(P)-bd_dom_sf"/>
</dbReference>
<dbReference type="SMART" id="SM00829">
    <property type="entry name" value="PKS_ER"/>
    <property type="match status" value="1"/>
</dbReference>